<evidence type="ECO:0000313" key="3">
    <source>
        <dbReference type="Proteomes" id="UP000013487"/>
    </source>
</evidence>
<dbReference type="GO" id="GO:0016743">
    <property type="term" value="F:carboxyl- or carbamoyltransferase activity"/>
    <property type="evidence" value="ECO:0007669"/>
    <property type="project" value="InterPro"/>
</dbReference>
<accession>A0AAN4KPA4</accession>
<keyword evidence="2" id="KW-0436">Ligase</keyword>
<dbReference type="InterPro" id="IPR001095">
    <property type="entry name" value="Acetyl_CoA_COase_a_su"/>
</dbReference>
<evidence type="ECO:0000256" key="1">
    <source>
        <dbReference type="ARBA" id="ARBA00004956"/>
    </source>
</evidence>
<dbReference type="GO" id="GO:0009317">
    <property type="term" value="C:acetyl-CoA carboxylase complex"/>
    <property type="evidence" value="ECO:0007669"/>
    <property type="project" value="InterPro"/>
</dbReference>
<reference evidence="2 3" key="1">
    <citation type="journal article" date="2013" name="Genome Announc.">
        <title>Draft Genome Sequence of Bacillus thuringiensis var. thuringiensis Strain T01-328, a Brazilian Isolate That Produces a Soluble Pesticide Protein, Cry1Ia.</title>
        <authorList>
            <person name="Varani A.M."/>
            <person name="Lemos M.V."/>
            <person name="Fernandes C.C."/>
            <person name="Lemos E.G."/>
            <person name="Alves E.C."/>
            <person name="Desiderio J.A."/>
        </authorList>
    </citation>
    <scope>NUCLEOTIDE SEQUENCE [LARGE SCALE GENOMIC DNA]</scope>
    <source>
        <strain evidence="2 3">T01-328</strain>
    </source>
</reference>
<dbReference type="AlphaFoldDB" id="A0AAN4KPA4"/>
<evidence type="ECO:0000313" key="2">
    <source>
        <dbReference type="EMBL" id="ERH99422.1"/>
    </source>
</evidence>
<dbReference type="EMBL" id="ARXZ02000009">
    <property type="protein sequence ID" value="ERH99422.1"/>
    <property type="molecule type" value="Genomic_DNA"/>
</dbReference>
<sequence length="85" mass="10250">MSLDFERPIIELKEKFDELKKIMKENNVDLSPEIHVLEKRLNKMQDKIHSNITPFQRVQIARLRNRPTTLDYIPLLFTQLSRTSW</sequence>
<dbReference type="Pfam" id="PF03255">
    <property type="entry name" value="ACCA"/>
    <property type="match status" value="1"/>
</dbReference>
<dbReference type="Proteomes" id="UP000013487">
    <property type="component" value="Unassembled WGS sequence"/>
</dbReference>
<proteinExistence type="predicted"/>
<protein>
    <submittedName>
        <fullName evidence="2">Acetyl-coenzyme A carboxylase carboxyl transferase subunit alpha</fullName>
        <ecNumber evidence="2">6.4.1.2</ecNumber>
    </submittedName>
</protein>
<name>A0AAN4KPA4_BACTU</name>
<dbReference type="GO" id="GO:0003989">
    <property type="term" value="F:acetyl-CoA carboxylase activity"/>
    <property type="evidence" value="ECO:0007669"/>
    <property type="project" value="UniProtKB-EC"/>
</dbReference>
<dbReference type="PANTHER" id="PTHR42853:SF3">
    <property type="entry name" value="ACETYL-COENZYME A CARBOXYLASE CARBOXYL TRANSFERASE SUBUNIT ALPHA, CHLOROPLASTIC"/>
    <property type="match status" value="1"/>
</dbReference>
<gene>
    <name evidence="2" type="ORF">BTCBT_004406</name>
</gene>
<dbReference type="PANTHER" id="PTHR42853">
    <property type="entry name" value="ACETYL-COENZYME A CARBOXYLASE CARBOXYL TRANSFERASE SUBUNIT ALPHA"/>
    <property type="match status" value="1"/>
</dbReference>
<comment type="pathway">
    <text evidence="1">Lipid metabolism; malonyl-CoA biosynthesis; malonyl-CoA from acetyl-CoA: step 1/1.</text>
</comment>
<dbReference type="EC" id="6.4.1.2" evidence="2"/>
<dbReference type="GO" id="GO:0006633">
    <property type="term" value="P:fatty acid biosynthetic process"/>
    <property type="evidence" value="ECO:0007669"/>
    <property type="project" value="InterPro"/>
</dbReference>
<dbReference type="Gene3D" id="3.90.226.10">
    <property type="entry name" value="2-enoyl-CoA Hydratase, Chain A, domain 1"/>
    <property type="match status" value="1"/>
</dbReference>
<dbReference type="SUPFAM" id="SSF52096">
    <property type="entry name" value="ClpP/crotonase"/>
    <property type="match status" value="1"/>
</dbReference>
<dbReference type="InterPro" id="IPR029045">
    <property type="entry name" value="ClpP/crotonase-like_dom_sf"/>
</dbReference>
<comment type="caution">
    <text evidence="2">The sequence shown here is derived from an EMBL/GenBank/DDBJ whole genome shotgun (WGS) entry which is preliminary data.</text>
</comment>
<keyword evidence="2" id="KW-0808">Transferase</keyword>
<organism evidence="2 3">
    <name type="scientific">Bacillus thuringiensis T01-328</name>
    <dbReference type="NCBI Taxonomy" id="1324966"/>
    <lineage>
        <taxon>Bacteria</taxon>
        <taxon>Bacillati</taxon>
        <taxon>Bacillota</taxon>
        <taxon>Bacilli</taxon>
        <taxon>Bacillales</taxon>
        <taxon>Bacillaceae</taxon>
        <taxon>Bacillus</taxon>
        <taxon>Bacillus cereus group</taxon>
    </lineage>
</organism>